<dbReference type="Proteomes" id="UP000054196">
    <property type="component" value="Unassembled WGS sequence"/>
</dbReference>
<keyword evidence="3" id="KW-0597">Phosphoprotein</keyword>
<feature type="region of interest" description="Disordered" evidence="7">
    <location>
        <begin position="1"/>
        <end position="50"/>
    </location>
</feature>
<feature type="region of interest" description="Disordered" evidence="7">
    <location>
        <begin position="237"/>
        <end position="276"/>
    </location>
</feature>
<dbReference type="OrthoDB" id="2020852at2759"/>
<feature type="compositionally biased region" description="Pro residues" evidence="7">
    <location>
        <begin position="1"/>
        <end position="12"/>
    </location>
</feature>
<evidence type="ECO:0000256" key="2">
    <source>
        <dbReference type="ARBA" id="ARBA00022490"/>
    </source>
</evidence>
<keyword evidence="4 6" id="KW-0175">Coiled coil</keyword>
<feature type="coiled-coil region" evidence="6">
    <location>
        <begin position="743"/>
        <end position="798"/>
    </location>
</feature>
<dbReference type="KEGG" id="psq:PUNSTDRAFT_77359"/>
<feature type="region of interest" description="Disordered" evidence="7">
    <location>
        <begin position="138"/>
        <end position="178"/>
    </location>
</feature>
<dbReference type="GeneID" id="18885719"/>
<comment type="subcellular location">
    <subcellularLocation>
        <location evidence="1">Cytoplasm</location>
        <location evidence="1">Cytoskeleton</location>
        <location evidence="1">Microtubule organizing center</location>
    </subcellularLocation>
</comment>
<dbReference type="OMA" id="GWLRYAT"/>
<evidence type="ECO:0000256" key="1">
    <source>
        <dbReference type="ARBA" id="ARBA00004267"/>
    </source>
</evidence>
<organism evidence="9 10">
    <name type="scientific">Punctularia strigosozonata (strain HHB-11173)</name>
    <name type="common">White-rot fungus</name>
    <dbReference type="NCBI Taxonomy" id="741275"/>
    <lineage>
        <taxon>Eukaryota</taxon>
        <taxon>Fungi</taxon>
        <taxon>Dikarya</taxon>
        <taxon>Basidiomycota</taxon>
        <taxon>Agaricomycotina</taxon>
        <taxon>Agaricomycetes</taxon>
        <taxon>Corticiales</taxon>
        <taxon>Punctulariaceae</taxon>
        <taxon>Punctularia</taxon>
    </lineage>
</organism>
<feature type="region of interest" description="Disordered" evidence="7">
    <location>
        <begin position="597"/>
        <end position="617"/>
    </location>
</feature>
<protein>
    <recommendedName>
        <fullName evidence="8">Pericentrin/AKAP-450 centrosomal targeting domain-containing protein</fullName>
    </recommendedName>
</protein>
<feature type="domain" description="Pericentrin/AKAP-450 centrosomal targeting" evidence="8">
    <location>
        <begin position="1218"/>
        <end position="1292"/>
    </location>
</feature>
<dbReference type="EMBL" id="JH687558">
    <property type="protein sequence ID" value="EIN03865.1"/>
    <property type="molecule type" value="Genomic_DNA"/>
</dbReference>
<evidence type="ECO:0000256" key="5">
    <source>
        <dbReference type="ARBA" id="ARBA00023212"/>
    </source>
</evidence>
<proteinExistence type="predicted"/>
<sequence>MATTTPPTPPGGTPESADGHDEEKAEQEDTVSELASEQTERAIVPATPAFSDRRRSFLIDVINSTARPKMRFAPTPHPRRVVEEDEEGEQSETPAPAALLNRPTPAFTPGARLFAGITPRPRARARLSHPLTQAWTANAPVDAASEADTASVSPSADGLSPYDDRASVASSASSHDLTTRPYARANASFDPVMGLAAHGHGVGKFNATKLNAYLHGLNRRLQQENEALLERLERLEGEHGSGSVVSAGGEANASGRRLSMGSAGSAGRRRVSVGGSNLGDVVEEDREKLEEERAMLEEMVEELKEEETERALDKCLAEKEQQGRELEQEREARARDKERWKERMGEVEQGVSEIVKGLEAKVVVAEKKAEEEEEERKRVVRALERKLADLEDERDQAVQRAEKADVMLKQGKDLGGELAEANERIAQLTGELRSASSHIKDLEDDIERAEHKVEAMQKDMQHERRLIAELEDEVEAKSNDIKSMRQRLERAEEAKEELRKTKAYIAEVLNDAAAAADRIEALEHDLAATQEKLAEAEEVLDEANEKKDAMEIEAERANELARQMEEALEAAEERIRTDEEDVASLRTKIASLEREIERQREESRAFADPSRTKAGLDDQRQAEIDALENELDEANREIARLNTVLSQSPARKAIDKAKDAKIEVLEKEKEELLERVKSLRSAAAVGASTPNRLANLSTISPMHRHALSMSIHFPKTPGGPLRDLTWLNQTTHDPAAAPLLAEIARLQAELGRANESIDDKLDKLDDAGQGVVGLTRKLEDARAKIIALEEEIARLSRREDRRMKRLERARCTKCRSKVDLSGLGRAAVGDESSLDVSTVTLPSDPATPPTRTSEALRADLRAVNAELSTLKANWESERRHLLGENAVLKDATNKLNSQIRDAKAEAKRAAEGVKSRMGIEGELDDARRMIAALEADLQEERARLRRLATDKSKAEREKEDILLQVHRVESDMDAVKEQLQRAKRQNHDLEADLRANTNAEQKVRLLEARVAENADVIERLRDERSLLANDHKQLQQRYAEVSKSVNKLRGEYAATQSSHEGRRQQLDDHLHEIEELRRLLSQQADELHRAQQEQDRIAVEKNDVARTVANLEADLRRVKRDAESLGRDLKILRAEKDKGEAQQVEEVTKARRALKQTQSELRIVTEQLERYKEKATAAQDRLRSHVCAVDDKQIANLRLQHNKECKGLIVQIRYLKAKFTREASLRCDLIYQKQYLLVLLSQHTKTEKKVLAAIAKIGFAVPPPARRKRLSLKGAASAIMFLSRAKRASDSWREQSATKQAVAAALQEVRRKRIAAS</sequence>
<dbReference type="eggNOG" id="ENOG502S2EF">
    <property type="taxonomic scope" value="Eukaryota"/>
</dbReference>
<evidence type="ECO:0000256" key="6">
    <source>
        <dbReference type="SAM" id="Coils"/>
    </source>
</evidence>
<dbReference type="RefSeq" id="XP_007388923.1">
    <property type="nucleotide sequence ID" value="XM_007388861.1"/>
</dbReference>
<keyword evidence="2" id="KW-0963">Cytoplasm</keyword>
<feature type="region of interest" description="Disordered" evidence="7">
    <location>
        <begin position="318"/>
        <end position="337"/>
    </location>
</feature>
<evidence type="ECO:0000256" key="4">
    <source>
        <dbReference type="ARBA" id="ARBA00023054"/>
    </source>
</evidence>
<dbReference type="InterPro" id="IPR019528">
    <property type="entry name" value="PACT_domain"/>
</dbReference>
<accession>R7S0E8</accession>
<evidence type="ECO:0000256" key="7">
    <source>
        <dbReference type="SAM" id="MobiDB-lite"/>
    </source>
</evidence>
<name>R7S0E8_PUNST</name>
<gene>
    <name evidence="9" type="ORF">PUNSTDRAFT_77359</name>
</gene>
<dbReference type="PANTHER" id="PTHR18937">
    <property type="entry name" value="STRUCTURAL MAINTENANCE OF CHROMOSOMES SMC FAMILY MEMBER"/>
    <property type="match status" value="1"/>
</dbReference>
<reference evidence="10" key="1">
    <citation type="journal article" date="2012" name="Science">
        <title>The Paleozoic origin of enzymatic lignin decomposition reconstructed from 31 fungal genomes.</title>
        <authorList>
            <person name="Floudas D."/>
            <person name="Binder M."/>
            <person name="Riley R."/>
            <person name="Barry K."/>
            <person name="Blanchette R.A."/>
            <person name="Henrissat B."/>
            <person name="Martinez A.T."/>
            <person name="Otillar R."/>
            <person name="Spatafora J.W."/>
            <person name="Yadav J.S."/>
            <person name="Aerts A."/>
            <person name="Benoit I."/>
            <person name="Boyd A."/>
            <person name="Carlson A."/>
            <person name="Copeland A."/>
            <person name="Coutinho P.M."/>
            <person name="de Vries R.P."/>
            <person name="Ferreira P."/>
            <person name="Findley K."/>
            <person name="Foster B."/>
            <person name="Gaskell J."/>
            <person name="Glotzer D."/>
            <person name="Gorecki P."/>
            <person name="Heitman J."/>
            <person name="Hesse C."/>
            <person name="Hori C."/>
            <person name="Igarashi K."/>
            <person name="Jurgens J.A."/>
            <person name="Kallen N."/>
            <person name="Kersten P."/>
            <person name="Kohler A."/>
            <person name="Kuees U."/>
            <person name="Kumar T.K.A."/>
            <person name="Kuo A."/>
            <person name="LaButti K."/>
            <person name="Larrondo L.F."/>
            <person name="Lindquist E."/>
            <person name="Ling A."/>
            <person name="Lombard V."/>
            <person name="Lucas S."/>
            <person name="Lundell T."/>
            <person name="Martin R."/>
            <person name="McLaughlin D.J."/>
            <person name="Morgenstern I."/>
            <person name="Morin E."/>
            <person name="Murat C."/>
            <person name="Nagy L.G."/>
            <person name="Nolan M."/>
            <person name="Ohm R.A."/>
            <person name="Patyshakuliyeva A."/>
            <person name="Rokas A."/>
            <person name="Ruiz-Duenas F.J."/>
            <person name="Sabat G."/>
            <person name="Salamov A."/>
            <person name="Samejima M."/>
            <person name="Schmutz J."/>
            <person name="Slot J.C."/>
            <person name="St John F."/>
            <person name="Stenlid J."/>
            <person name="Sun H."/>
            <person name="Sun S."/>
            <person name="Syed K."/>
            <person name="Tsang A."/>
            <person name="Wiebenga A."/>
            <person name="Young D."/>
            <person name="Pisabarro A."/>
            <person name="Eastwood D.C."/>
            <person name="Martin F."/>
            <person name="Cullen D."/>
            <person name="Grigoriev I.V."/>
            <person name="Hibbett D.S."/>
        </authorList>
    </citation>
    <scope>NUCLEOTIDE SEQUENCE [LARGE SCALE GENOMIC DNA]</scope>
    <source>
        <strain evidence="10">HHB-11173 SS5</strain>
    </source>
</reference>
<evidence type="ECO:0000313" key="9">
    <source>
        <dbReference type="EMBL" id="EIN03865.1"/>
    </source>
</evidence>
<dbReference type="Pfam" id="PF10495">
    <property type="entry name" value="PACT_coil_coil"/>
    <property type="match status" value="1"/>
</dbReference>
<dbReference type="HOGENOM" id="CLU_003479_0_0_1"/>
<evidence type="ECO:0000256" key="3">
    <source>
        <dbReference type="ARBA" id="ARBA00022553"/>
    </source>
</evidence>
<feature type="region of interest" description="Disordered" evidence="7">
    <location>
        <begin position="69"/>
        <end position="104"/>
    </location>
</feature>
<feature type="coiled-coil region" evidence="6">
    <location>
        <begin position="853"/>
        <end position="1181"/>
    </location>
</feature>
<evidence type="ECO:0000313" key="10">
    <source>
        <dbReference type="Proteomes" id="UP000054196"/>
    </source>
</evidence>
<feature type="compositionally biased region" description="Low complexity" evidence="7">
    <location>
        <begin position="241"/>
        <end position="266"/>
    </location>
</feature>
<keyword evidence="5" id="KW-0206">Cytoskeleton</keyword>
<evidence type="ECO:0000259" key="8">
    <source>
        <dbReference type="Pfam" id="PF10495"/>
    </source>
</evidence>
<dbReference type="GO" id="GO:0005815">
    <property type="term" value="C:microtubule organizing center"/>
    <property type="evidence" value="ECO:0007669"/>
    <property type="project" value="UniProtKB-SubCell"/>
</dbReference>
<dbReference type="GO" id="GO:0005737">
    <property type="term" value="C:cytoplasm"/>
    <property type="evidence" value="ECO:0007669"/>
    <property type="project" value="UniProtKB-ARBA"/>
</dbReference>
<keyword evidence="10" id="KW-1185">Reference proteome</keyword>
<dbReference type="Gene3D" id="1.10.287.1490">
    <property type="match status" value="2"/>
</dbReference>